<evidence type="ECO:0000313" key="7">
    <source>
        <dbReference type="Proteomes" id="UP000250928"/>
    </source>
</evidence>
<feature type="region of interest" description="Disordered" evidence="4">
    <location>
        <begin position="352"/>
        <end position="371"/>
    </location>
</feature>
<dbReference type="Gene3D" id="2.150.10.10">
    <property type="entry name" value="Serralysin-like metalloprotease, C-terminal"/>
    <property type="match status" value="12"/>
</dbReference>
<feature type="region of interest" description="Disordered" evidence="4">
    <location>
        <begin position="1235"/>
        <end position="1287"/>
    </location>
</feature>
<protein>
    <recommendedName>
        <fullName evidence="5">Cadherin domain-containing protein</fullName>
    </recommendedName>
</protein>
<feature type="domain" description="Cadherin" evidence="5">
    <location>
        <begin position="930"/>
        <end position="1023"/>
    </location>
</feature>
<dbReference type="InterPro" id="IPR013783">
    <property type="entry name" value="Ig-like_fold"/>
</dbReference>
<comment type="subcellular location">
    <subcellularLocation>
        <location evidence="1">Secreted</location>
    </subcellularLocation>
</comment>
<dbReference type="InterPro" id="IPR040853">
    <property type="entry name" value="RapA2_cadherin-like"/>
</dbReference>
<feature type="domain" description="Cadherin" evidence="5">
    <location>
        <begin position="1944"/>
        <end position="2037"/>
    </location>
</feature>
<feature type="compositionally biased region" description="Basic and acidic residues" evidence="4">
    <location>
        <begin position="1698"/>
        <end position="1707"/>
    </location>
</feature>
<dbReference type="Gene3D" id="2.60.40.60">
    <property type="entry name" value="Cadherins"/>
    <property type="match status" value="3"/>
</dbReference>
<dbReference type="CDD" id="cd11304">
    <property type="entry name" value="Cadherin_repeat"/>
    <property type="match status" value="4"/>
</dbReference>
<proteinExistence type="predicted"/>
<dbReference type="EMBL" id="PQCO01000213">
    <property type="protein sequence ID" value="PUE00852.1"/>
    <property type="molecule type" value="Genomic_DNA"/>
</dbReference>
<name>A0A6N4DSY1_9GAMM</name>
<feature type="domain" description="Cadherin" evidence="5">
    <location>
        <begin position="633"/>
        <end position="721"/>
    </location>
</feature>
<feature type="compositionally biased region" description="Polar residues" evidence="4">
    <location>
        <begin position="1566"/>
        <end position="1584"/>
    </location>
</feature>
<feature type="domain" description="Cadherin" evidence="5">
    <location>
        <begin position="734"/>
        <end position="822"/>
    </location>
</feature>
<feature type="domain" description="Cadherin" evidence="5">
    <location>
        <begin position="531"/>
        <end position="620"/>
    </location>
</feature>
<feature type="domain" description="Cadherin" evidence="5">
    <location>
        <begin position="196"/>
        <end position="296"/>
    </location>
</feature>
<feature type="region of interest" description="Disordered" evidence="4">
    <location>
        <begin position="1493"/>
        <end position="1530"/>
    </location>
</feature>
<feature type="region of interest" description="Disordered" evidence="4">
    <location>
        <begin position="1122"/>
        <end position="1141"/>
    </location>
</feature>
<evidence type="ECO:0000256" key="1">
    <source>
        <dbReference type="ARBA" id="ARBA00004613"/>
    </source>
</evidence>
<dbReference type="InterPro" id="IPR050557">
    <property type="entry name" value="RTX_toxin/Mannuronan_C5-epim"/>
</dbReference>
<comment type="caution">
    <text evidence="6">The sequence shown here is derived from an EMBL/GenBank/DDBJ whole genome shotgun (WGS) entry which is preliminary data.</text>
</comment>
<feature type="region of interest" description="Disordered" evidence="4">
    <location>
        <begin position="1"/>
        <end position="110"/>
    </location>
</feature>
<dbReference type="PRINTS" id="PR00313">
    <property type="entry name" value="CABNDNGRPT"/>
</dbReference>
<reference evidence="6 7" key="1">
    <citation type="submission" date="2018-01" db="EMBL/GenBank/DDBJ databases">
        <title>Novel co-symbiosis in the lucinid bivalve Phacoides pectinatus.</title>
        <authorList>
            <person name="Lim S.J."/>
            <person name="Davis B.G."/>
            <person name="Gill D.E."/>
            <person name="Engel A.S."/>
            <person name="Anderson L.C."/>
            <person name="Campbell B.J."/>
        </authorList>
    </citation>
    <scope>NUCLEOTIDE SEQUENCE [LARGE SCALE GENOMIC DNA]</scope>
    <source>
        <strain evidence="6">N3_P5</strain>
    </source>
</reference>
<dbReference type="GO" id="GO:0007156">
    <property type="term" value="P:homophilic cell adhesion via plasma membrane adhesion molecules"/>
    <property type="evidence" value="ECO:0007669"/>
    <property type="project" value="InterPro"/>
</dbReference>
<feature type="domain" description="Cadherin" evidence="5">
    <location>
        <begin position="835"/>
        <end position="923"/>
    </location>
</feature>
<evidence type="ECO:0000313" key="6">
    <source>
        <dbReference type="EMBL" id="PUE00852.1"/>
    </source>
</evidence>
<gene>
    <name evidence="6" type="ORF">C3L24_08825</name>
</gene>
<dbReference type="PROSITE" id="PS50268">
    <property type="entry name" value="CADHERIN_2"/>
    <property type="match status" value="8"/>
</dbReference>
<dbReference type="InterPro" id="IPR002126">
    <property type="entry name" value="Cadherin-like_dom"/>
</dbReference>
<evidence type="ECO:0000256" key="3">
    <source>
        <dbReference type="ARBA" id="ARBA00022837"/>
    </source>
</evidence>
<evidence type="ECO:0000256" key="2">
    <source>
        <dbReference type="ARBA" id="ARBA00022525"/>
    </source>
</evidence>
<feature type="compositionally biased region" description="Polar residues" evidence="4">
    <location>
        <begin position="93"/>
        <end position="109"/>
    </location>
</feature>
<dbReference type="Pfam" id="PF17803">
    <property type="entry name" value="Cadherin_4"/>
    <property type="match status" value="3"/>
</dbReference>
<keyword evidence="3" id="KW-0106">Calcium</keyword>
<feature type="compositionally biased region" description="Low complexity" evidence="4">
    <location>
        <begin position="71"/>
        <end position="80"/>
    </location>
</feature>
<dbReference type="Pfam" id="PF00353">
    <property type="entry name" value="HemolysinCabind"/>
    <property type="match status" value="18"/>
</dbReference>
<dbReference type="SMART" id="SM00112">
    <property type="entry name" value="CA"/>
    <property type="match status" value="8"/>
</dbReference>
<dbReference type="GO" id="GO:0005576">
    <property type="term" value="C:extracellular region"/>
    <property type="evidence" value="ECO:0007669"/>
    <property type="project" value="UniProtKB-SubCell"/>
</dbReference>
<dbReference type="PANTHER" id="PTHR38340">
    <property type="entry name" value="S-LAYER PROTEIN"/>
    <property type="match status" value="1"/>
</dbReference>
<dbReference type="InterPro" id="IPR018511">
    <property type="entry name" value="Hemolysin-typ_Ca-bd_CS"/>
</dbReference>
<feature type="region of interest" description="Disordered" evidence="4">
    <location>
        <begin position="1565"/>
        <end position="1584"/>
    </location>
</feature>
<dbReference type="SUPFAM" id="SSF51120">
    <property type="entry name" value="beta-Roll"/>
    <property type="match status" value="10"/>
</dbReference>
<dbReference type="InterPro" id="IPR011049">
    <property type="entry name" value="Serralysin-like_metalloprot_C"/>
</dbReference>
<dbReference type="Proteomes" id="UP000250928">
    <property type="component" value="Unassembled WGS sequence"/>
</dbReference>
<dbReference type="Pfam" id="PF00028">
    <property type="entry name" value="Cadherin"/>
    <property type="match status" value="3"/>
</dbReference>
<evidence type="ECO:0000259" key="5">
    <source>
        <dbReference type="PROSITE" id="PS50268"/>
    </source>
</evidence>
<feature type="compositionally biased region" description="Gly residues" evidence="4">
    <location>
        <begin position="1501"/>
        <end position="1514"/>
    </location>
</feature>
<dbReference type="PROSITE" id="PS00330">
    <property type="entry name" value="HEMOLYSIN_CALCIUM"/>
    <property type="match status" value="18"/>
</dbReference>
<feature type="region of interest" description="Disordered" evidence="4">
    <location>
        <begin position="2041"/>
        <end position="2170"/>
    </location>
</feature>
<feature type="region of interest" description="Disordered" evidence="4">
    <location>
        <begin position="1664"/>
        <end position="1716"/>
    </location>
</feature>
<feature type="compositionally biased region" description="Basic and acidic residues" evidence="4">
    <location>
        <begin position="1"/>
        <end position="27"/>
    </location>
</feature>
<feature type="compositionally biased region" description="Gly residues" evidence="4">
    <location>
        <begin position="2139"/>
        <end position="2160"/>
    </location>
</feature>
<dbReference type="GO" id="GO:0005509">
    <property type="term" value="F:calcium ion binding"/>
    <property type="evidence" value="ECO:0007669"/>
    <property type="project" value="InterPro"/>
</dbReference>
<dbReference type="PANTHER" id="PTHR38340:SF1">
    <property type="entry name" value="S-LAYER PROTEIN"/>
    <property type="match status" value="1"/>
</dbReference>
<dbReference type="SUPFAM" id="SSF49313">
    <property type="entry name" value="Cadherin-like"/>
    <property type="match status" value="3"/>
</dbReference>
<feature type="domain" description="Cadherin" evidence="5">
    <location>
        <begin position="1795"/>
        <end position="1885"/>
    </location>
</feature>
<sequence>MARSTDDEKTTTSVRDKATRELFDREQAQAQGESADQAEALRSSGQDAEHAQEDVSMSSIQRADIEPQVLGEEAPAGAGATDEEEDEAGRQGAATTPADNTTEFGQSAASGVFSEAGVSYQAEVASASGEEGEGEEEAAGTQGRVAAADTEFDFAGIGGDQGAAMGGAVGTVEQAPGVPLPSHEEGLEEVNAAPEDIQLSATEIDENAAPGTVVATLSATDPDSGETFRYSLSGEDAGNYEIVGDELRVRAGADIDFESGRQQEVTIQVTDSAGNTYSERFTINVNDLDDGERTVIRATERDDVLHGGDYAEDISALKGDDQVYGAGGDDRIAGDQGDDMLDGGEGDDVLLGGEGSDRLYGGTGDDRLDGGEARDTLYGGKGDDHLDGGFASDKLYGGEGSDVLMGNRGMDELHGEAGDDTLDGGWGADILDGGAGDDLLSGGRANDRVIGGEGSDTVVFTGSREEYRITQEGDTYTVTDLVGGRDGIDSVTGVEHFQFADGVVPVDHILDAENEAPEFDGEMEIDTGGDGGLLTGELRATDGDVGDQLIYSLDSEAPAGFVLNPDGSYSFDPSDDAYASMAQGDSTVLTVAVRVTDQEGAGDTTQIRIHVQGTNDAPVAGAEVIASVGEGDSAIHGLLSATDVDSGAALTYQIDGDAPAGFVLNPDGSYSFDPSDEAYASLGKGDSTTLTVPVTVTDEHGAGDTTQIRIHVQGTNDAPVAGAEVIASVGEGDTLLQGQLSATDVDSGAELTYQIDGGAPAGFVLNPDGSYSFDPSDEAYASLGKGDSTTLTVPVTVTDEHGAGDTTQIRINVQGTNDAPVAGAEVIASVGEGDTLLQGQLSATDVDSGAALTYQIDGDAPAGFVLNPDGSYSFDPSDEAYASLGKGDSTTLTVPVTVTDEHGAGDTTQIRINVQGTNDAPVAVSLSASSVVENAEAGTLVANLAATDVDAGDTFTYELVEDASGLFEVVGDQLLVRAGADIDYETAQSHGVSIKVTDASGASHTETVHISVSDIEEGTVTRVEMGGGKNEKYEGGEEAEEVAMGGGRGQKVEAGGGDDSVTMGEGAAQKVFGGEGDDRITMGDGKAQQAFGGEGDDTITMGGGEKQYADGGAGDDTIIGGDSQDKVSGGVGDDTIDGGTGTDTAVYRGRMDEYEFSRNEDGSIVVHDNVEGRDGTDTLYDIELLQFRDQTVSTDELPFDDTIRGSAGDDRIEGTEENDVIEAMAGDDVIHGLGGSDTIDAGAGDDEVHTLEGDDVIDGGSGNDELRAGGGDDSLSGGTGSDALFGEAGADSLSGGAGNDQLYGGAGDDTLSGGAGADRLVGGAGVDTADYSDSGKSVNIDMAKGSAKGGDAQGDIYSGIENVRGSMGRDTIRGDDQENLIQGMGGADKLYGRDGDDMLQGGGGNDQLYGDAGDDTLLGGAGNDLMFGGAGADHMDGGEGSDTVSYSASKTGVEADLGAGGPGGDTFTSVENLIGSGQDDVLTGDDANNRLVGGGGDDRISGGGGKDTIRGGQGEDVLDGGAGRDTLDYSDSKGGVDVDLATGQVSGGFAEGDVISNFENVAGSKQGDTLSGTDGDNTLDGNQGDDQLAGGAGNDWLIGDQGADTLDGGSGNDVLRGGDGADVMHGGEGIDTLDYADSKQGVNVNLETGEASGGFAEGDRFSGMERVTGGRGDDIITGDEQNNYLRGKQGDDTLSGGEGRDSLRGEQGDDVMIGGAGDDVLRGDAGEDTAVFSGNFADYRVVEIRGGYAVKDLRPDGDGTDKVYSVENFQFADGVVKAADLIEQAPTDVVFSSTSIADGSGAGTVVATLQAVDENTGDSFHYELVGDGVDQFEIVGDTLVVKEGAEIDFEQAGSHTITVQVTDSSGLSVTKEVTIEVSEGQEPVTVTPEPTRAGGIGEDVIGGTAGDDQLSGSSGDDTFQGGGGDDVIRGGGTGPTDIGVSSNQVSENAAGGTVVATLRAADADSGDSFTYTLSGDASGLFEIVGDELRVREGADIDFESQVVHEVTIEVADGAGHTYSESFGINVVDVREAVEATIKGKSKNDDLRGGDGDDVIDGGAGNDDIAGEGGDDLLLGGTGNDELDGGAGNDLLDGGEGNDQLAGGEGDDLLSGGDGNDRMEGGAGDDTLLGGAGNDRMEGGEGGDLFRGGAGNDQMHGGGGDDSFYAGDGHDKAYGDQGNDAFFVDPFEGSNYFHGGHGEGWTDVIHINADAYVDAAPDSPWSIEIDGEQVQFDIADHALSLNPDTSGVITFADGSELTFDGVERIEW</sequence>
<dbReference type="GO" id="GO:0016020">
    <property type="term" value="C:membrane"/>
    <property type="evidence" value="ECO:0007669"/>
    <property type="project" value="InterPro"/>
</dbReference>
<feature type="compositionally biased region" description="Gly residues" evidence="4">
    <location>
        <begin position="1268"/>
        <end position="1280"/>
    </location>
</feature>
<dbReference type="InterPro" id="IPR010221">
    <property type="entry name" value="VCBS_dom"/>
</dbReference>
<dbReference type="Gene3D" id="2.60.40.10">
    <property type="entry name" value="Immunoglobulins"/>
    <property type="match status" value="4"/>
</dbReference>
<dbReference type="InterPro" id="IPR001343">
    <property type="entry name" value="Hemolysn_Ca-bd"/>
</dbReference>
<feature type="compositionally biased region" description="Basic and acidic residues" evidence="4">
    <location>
        <begin position="2041"/>
        <end position="2050"/>
    </location>
</feature>
<accession>A0A6N4DSY1</accession>
<organism evidence="6 7">
    <name type="scientific">Candidatus Sedimenticola endophacoides</name>
    <dbReference type="NCBI Taxonomy" id="2548426"/>
    <lineage>
        <taxon>Bacteria</taxon>
        <taxon>Pseudomonadati</taxon>
        <taxon>Pseudomonadota</taxon>
        <taxon>Gammaproteobacteria</taxon>
        <taxon>Chromatiales</taxon>
        <taxon>Sedimenticolaceae</taxon>
        <taxon>Sedimenticola</taxon>
    </lineage>
</organism>
<dbReference type="InterPro" id="IPR015919">
    <property type="entry name" value="Cadherin-like_sf"/>
</dbReference>
<dbReference type="NCBIfam" id="TIGR01965">
    <property type="entry name" value="VCBS_repeat"/>
    <property type="match status" value="4"/>
</dbReference>
<feature type="region of interest" description="Disordered" evidence="4">
    <location>
        <begin position="122"/>
        <end position="159"/>
    </location>
</feature>
<dbReference type="PRINTS" id="PR00205">
    <property type="entry name" value="CADHERIN"/>
</dbReference>
<keyword evidence="2" id="KW-0964">Secreted</keyword>
<evidence type="ECO:0000256" key="4">
    <source>
        <dbReference type="SAM" id="MobiDB-lite"/>
    </source>
</evidence>